<dbReference type="SUPFAM" id="SSF47090">
    <property type="entry name" value="PGBD-like"/>
    <property type="match status" value="1"/>
</dbReference>
<dbReference type="EMBL" id="JANJOU010000013">
    <property type="protein sequence ID" value="MCR0983540.1"/>
    <property type="molecule type" value="Genomic_DNA"/>
</dbReference>
<dbReference type="InterPro" id="IPR036365">
    <property type="entry name" value="PGBD-like_sf"/>
</dbReference>
<dbReference type="Pfam" id="PF01471">
    <property type="entry name" value="PG_binding_1"/>
    <property type="match status" value="1"/>
</dbReference>
<keyword evidence="4" id="KW-1185">Reference proteome</keyword>
<evidence type="ECO:0000313" key="3">
    <source>
        <dbReference type="EMBL" id="MCR0983540.1"/>
    </source>
</evidence>
<evidence type="ECO:0000259" key="2">
    <source>
        <dbReference type="Pfam" id="PF11860"/>
    </source>
</evidence>
<evidence type="ECO:0000259" key="1">
    <source>
        <dbReference type="Pfam" id="PF01471"/>
    </source>
</evidence>
<feature type="domain" description="Peptidoglycan binding-like" evidence="1">
    <location>
        <begin position="210"/>
        <end position="252"/>
    </location>
</feature>
<accession>A0ABT1X613</accession>
<protein>
    <submittedName>
        <fullName evidence="3">N-acetylmuramidase domain-containing protein</fullName>
    </submittedName>
</protein>
<reference evidence="3 4" key="1">
    <citation type="submission" date="2022-06" db="EMBL/GenBank/DDBJ databases">
        <title>Roseomonas CN29.</title>
        <authorList>
            <person name="Cheng Y."/>
            <person name="He X."/>
        </authorList>
    </citation>
    <scope>NUCLEOTIDE SEQUENCE [LARGE SCALE GENOMIC DNA]</scope>
    <source>
        <strain evidence="3 4">CN29</strain>
    </source>
</reference>
<organism evidence="3 4">
    <name type="scientific">Roseomonas populi</name>
    <dbReference type="NCBI Taxonomy" id="3121582"/>
    <lineage>
        <taxon>Bacteria</taxon>
        <taxon>Pseudomonadati</taxon>
        <taxon>Pseudomonadota</taxon>
        <taxon>Alphaproteobacteria</taxon>
        <taxon>Acetobacterales</taxon>
        <taxon>Roseomonadaceae</taxon>
        <taxon>Roseomonas</taxon>
    </lineage>
</organism>
<proteinExistence type="predicted"/>
<name>A0ABT1X613_9PROT</name>
<comment type="caution">
    <text evidence="3">The sequence shown here is derived from an EMBL/GenBank/DDBJ whole genome shotgun (WGS) entry which is preliminary data.</text>
</comment>
<dbReference type="InterPro" id="IPR024408">
    <property type="entry name" value="Muramidase"/>
</dbReference>
<dbReference type="Proteomes" id="UP001524642">
    <property type="component" value="Unassembled WGS sequence"/>
</dbReference>
<gene>
    <name evidence="3" type="ORF">NRP21_15895</name>
</gene>
<sequence>MENLRGRGRPFTGLGLQAAVTAMGLDPASDLPRLWAVLTVESRGFGFQPDRRPKLLFERHVFSRETDRRFDKRAPDLSNSEAGGYIGGAAEYERLDRAVALLADAGQAPEAALRSASWGLGQVMGFNHETAGFPSAAAMVAAILDEEDEHLMAMAGFVRAHKLGPKLKAGDWEAVAKTYNGKNFAEHGYHIKLRQAFEKFSSGVSRDLPIRRAQAALLYLGFGKTMGDVDGVLGDNTRRAIRAWRLHAGLPDSDRLDGGDFDLLMAAAGL</sequence>
<dbReference type="InterPro" id="IPR002477">
    <property type="entry name" value="Peptidoglycan-bd-like"/>
</dbReference>
<evidence type="ECO:0000313" key="4">
    <source>
        <dbReference type="Proteomes" id="UP001524642"/>
    </source>
</evidence>
<feature type="domain" description="N-acetylmuramidase" evidence="2">
    <location>
        <begin position="31"/>
        <end position="200"/>
    </location>
</feature>
<dbReference type="Pfam" id="PF11860">
    <property type="entry name" value="Muramidase"/>
    <property type="match status" value="1"/>
</dbReference>